<reference evidence="1 2" key="1">
    <citation type="submission" date="2016-01" db="EMBL/GenBank/DDBJ databases">
        <title>High potential of lignocellulose degradation of a new Verrucomicrobia species.</title>
        <authorList>
            <person name="Wang Y."/>
            <person name="Shi Y."/>
            <person name="Qiu Z."/>
            <person name="Liu S."/>
            <person name="Yang H."/>
        </authorList>
    </citation>
    <scope>NUCLEOTIDE SEQUENCE [LARGE SCALE GENOMIC DNA]</scope>
    <source>
        <strain evidence="1 2">TSB47</strain>
    </source>
</reference>
<accession>A0A178IH00</accession>
<dbReference type="Proteomes" id="UP000078486">
    <property type="component" value="Unassembled WGS sequence"/>
</dbReference>
<dbReference type="EMBL" id="LRRQ01000099">
    <property type="protein sequence ID" value="OAM89270.1"/>
    <property type="molecule type" value="Genomic_DNA"/>
</dbReference>
<evidence type="ECO:0000313" key="1">
    <source>
        <dbReference type="EMBL" id="OAM89270.1"/>
    </source>
</evidence>
<dbReference type="AlphaFoldDB" id="A0A178IH00"/>
<dbReference type="STRING" id="1184151.AW736_13520"/>
<keyword evidence="2" id="KW-1185">Reference proteome</keyword>
<organism evidence="1 2">
    <name type="scientific">Termitidicoccus mucosus</name>
    <dbReference type="NCBI Taxonomy" id="1184151"/>
    <lineage>
        <taxon>Bacteria</taxon>
        <taxon>Pseudomonadati</taxon>
        <taxon>Verrucomicrobiota</taxon>
        <taxon>Opitutia</taxon>
        <taxon>Opitutales</taxon>
        <taxon>Opitutaceae</taxon>
        <taxon>Termitidicoccus</taxon>
    </lineage>
</organism>
<sequence length="230" mass="25241">MQGISDAPIGLNQLSWERIVHLSAKALNGNVDEIGAGIELVPPNNLAEFDSTNYLARGAQEALQHREFASCEFDVSFAAVDFTAGKIEREIGVRLDVQTHAGTAAQNGIEASHELRDRKRLGQIVVSTEIQALDSLVEIAASRQEKHRDSVVGLTQLAQDAETVAPRQHDIHDQCVESLTRGSGCSRVTIMAYFDLETPFLKAGSHQRCDLLIIFYYEDTHSLVTACLLL</sequence>
<name>A0A178IH00_9BACT</name>
<evidence type="ECO:0000313" key="2">
    <source>
        <dbReference type="Proteomes" id="UP000078486"/>
    </source>
</evidence>
<protein>
    <submittedName>
        <fullName evidence="1">Uncharacterized protein</fullName>
    </submittedName>
</protein>
<comment type="caution">
    <text evidence="1">The sequence shown here is derived from an EMBL/GenBank/DDBJ whole genome shotgun (WGS) entry which is preliminary data.</text>
</comment>
<gene>
    <name evidence="1" type="ORF">AW736_13520</name>
</gene>
<proteinExistence type="predicted"/>